<feature type="compositionally biased region" description="Basic residues" evidence="1">
    <location>
        <begin position="465"/>
        <end position="475"/>
    </location>
</feature>
<feature type="compositionally biased region" description="Polar residues" evidence="1">
    <location>
        <begin position="486"/>
        <end position="504"/>
    </location>
</feature>
<feature type="compositionally biased region" description="Low complexity" evidence="1">
    <location>
        <begin position="448"/>
        <end position="457"/>
    </location>
</feature>
<dbReference type="Proteomes" id="UP001437256">
    <property type="component" value="Unassembled WGS sequence"/>
</dbReference>
<feature type="compositionally biased region" description="Pro residues" evidence="1">
    <location>
        <begin position="642"/>
        <end position="651"/>
    </location>
</feature>
<accession>A0ABR2Z9C8</accession>
<evidence type="ECO:0000313" key="2">
    <source>
        <dbReference type="EMBL" id="KAL0058196.1"/>
    </source>
</evidence>
<feature type="region of interest" description="Disordered" evidence="1">
    <location>
        <begin position="637"/>
        <end position="711"/>
    </location>
</feature>
<evidence type="ECO:0000313" key="3">
    <source>
        <dbReference type="Proteomes" id="UP001437256"/>
    </source>
</evidence>
<feature type="region of interest" description="Disordered" evidence="1">
    <location>
        <begin position="359"/>
        <end position="538"/>
    </location>
</feature>
<feature type="compositionally biased region" description="Basic residues" evidence="1">
    <location>
        <begin position="359"/>
        <end position="377"/>
    </location>
</feature>
<proteinExistence type="predicted"/>
<organism evidence="2 3">
    <name type="scientific">Marasmius tenuissimus</name>
    <dbReference type="NCBI Taxonomy" id="585030"/>
    <lineage>
        <taxon>Eukaryota</taxon>
        <taxon>Fungi</taxon>
        <taxon>Dikarya</taxon>
        <taxon>Basidiomycota</taxon>
        <taxon>Agaricomycotina</taxon>
        <taxon>Agaricomycetes</taxon>
        <taxon>Agaricomycetidae</taxon>
        <taxon>Agaricales</taxon>
        <taxon>Marasmiineae</taxon>
        <taxon>Marasmiaceae</taxon>
        <taxon>Marasmius</taxon>
    </lineage>
</organism>
<sequence>MPPTTAKETPAVKASVSSKYNLAVPSSVNVKKGIKNYTSKYVPISTTECIRRARVRREQAAKIRSRIAEILRGVRQDCDKLGVKYRRKPQYFLDMVYQGGVRLTKQANEPNNFNAFKCMTAYERHEAGLPLMSTLEIQKDFRPKYDTMTEEEIDDMLIKYKNIKDEDRQEKIKRPSVKEKAEDVAGSLKHVVGILQGLKTRVGVNAITLVVKNRMEDFMGPKWIVTDEQLMEYLGLILRGWDLVVIGQRVEAYAVAGCNISKVCQNPKEYMELLKKTITHCIQDGLDSACKTKNLMMQYERFDHLITGQYGVIIEGWPANLNLQKPGFFHGDTNKLLQLQEAWKSARVQGLADGSIKVKVRAKRKDAGTKRPKKGKKTSQADEKESDKSDEESNKESDDESGVGRLETTGGKRDEVSAPEPTSTKKSASAKKPPARKLAATKAKKTSGSKGSSNNASGEKDSSKTKKSKAKRAGKNKTPEQDGISDASNAQDTNNPSPLPTQEASKPHPLPKRVLPGGGSVQFETGTATITRDGGNSDDAVVECQPEVLGDTLPPSTLVLFISPHGFVNPAISVNSTPVISHDMTTPYPNTFSDSAIDPALQGLTATTEPSKGSPASPHPPEPCVSVVLTACVPSGHSTPVSVPPDLPPTVPDGGPTSKRKRQSEEVETDGGRGKRKRTACVQKHLSASSHPATRARGEASDDEGTSAGQQ</sequence>
<dbReference type="EMBL" id="JBBXMP010000352">
    <property type="protein sequence ID" value="KAL0058196.1"/>
    <property type="molecule type" value="Genomic_DNA"/>
</dbReference>
<protein>
    <submittedName>
        <fullName evidence="2">Uncharacterized protein</fullName>
    </submittedName>
</protein>
<keyword evidence="3" id="KW-1185">Reference proteome</keyword>
<comment type="caution">
    <text evidence="2">The sequence shown here is derived from an EMBL/GenBank/DDBJ whole genome shotgun (WGS) entry which is preliminary data.</text>
</comment>
<gene>
    <name evidence="2" type="ORF">AAF712_015146</name>
</gene>
<reference evidence="2 3" key="1">
    <citation type="submission" date="2024-05" db="EMBL/GenBank/DDBJ databases">
        <title>A draft genome resource for the thread blight pathogen Marasmius tenuissimus strain MS-2.</title>
        <authorList>
            <person name="Yulfo-Soto G.E."/>
            <person name="Baruah I.K."/>
            <person name="Amoako-Attah I."/>
            <person name="Bukari Y."/>
            <person name="Meinhardt L.W."/>
            <person name="Bailey B.A."/>
            <person name="Cohen S.P."/>
        </authorList>
    </citation>
    <scope>NUCLEOTIDE SEQUENCE [LARGE SCALE GENOMIC DNA]</scope>
    <source>
        <strain evidence="2 3">MS-2</strain>
    </source>
</reference>
<name>A0ABR2Z9C8_9AGAR</name>
<evidence type="ECO:0000256" key="1">
    <source>
        <dbReference type="SAM" id="MobiDB-lite"/>
    </source>
</evidence>
<feature type="compositionally biased region" description="Basic and acidic residues" evidence="1">
    <location>
        <begin position="379"/>
        <end position="396"/>
    </location>
</feature>
<feature type="compositionally biased region" description="Low complexity" evidence="1">
    <location>
        <begin position="422"/>
        <end position="441"/>
    </location>
</feature>